<reference evidence="2" key="1">
    <citation type="submission" date="2016-10" db="EMBL/GenBank/DDBJ databases">
        <authorList>
            <person name="Wibberg D."/>
        </authorList>
    </citation>
    <scope>NUCLEOTIDE SEQUENCE [LARGE SCALE GENOMIC DNA]</scope>
</reference>
<proteinExistence type="predicted"/>
<accession>A0A1R3TZ15</accession>
<evidence type="ECO:0000313" key="1">
    <source>
        <dbReference type="EMBL" id="SCX32808.1"/>
    </source>
</evidence>
<dbReference type="AlphaFoldDB" id="A0A1R3TZ15"/>
<name>A0A1R3TZ15_9HYPH</name>
<gene>
    <name evidence="1" type="ORF">DSM25559_4000</name>
</gene>
<dbReference type="Proteomes" id="UP000187891">
    <property type="component" value="Unassembled WGS sequence"/>
</dbReference>
<evidence type="ECO:0000313" key="2">
    <source>
        <dbReference type="Proteomes" id="UP000187891"/>
    </source>
</evidence>
<dbReference type="EMBL" id="FMUE01000011">
    <property type="protein sequence ID" value="SCX32808.1"/>
    <property type="molecule type" value="Genomic_DNA"/>
</dbReference>
<sequence length="71" mass="7762">MECHRLEKIRTADALSKRARKGVHSTRKEFGWISLDHVTPPDGLDTSKLTNAVAAIIATNTANPTPARARP</sequence>
<protein>
    <submittedName>
        <fullName evidence="1">Uncharacterized protein</fullName>
    </submittedName>
</protein>
<organism evidence="1 2">
    <name type="scientific">Agrobacterium rosae</name>
    <dbReference type="NCBI Taxonomy" id="1972867"/>
    <lineage>
        <taxon>Bacteria</taxon>
        <taxon>Pseudomonadati</taxon>
        <taxon>Pseudomonadota</taxon>
        <taxon>Alphaproteobacteria</taxon>
        <taxon>Hyphomicrobiales</taxon>
        <taxon>Rhizobiaceae</taxon>
        <taxon>Rhizobium/Agrobacterium group</taxon>
        <taxon>Agrobacterium</taxon>
    </lineage>
</organism>